<dbReference type="PROSITE" id="PS51257">
    <property type="entry name" value="PROKAR_LIPOPROTEIN"/>
    <property type="match status" value="1"/>
</dbReference>
<organism evidence="3 4">
    <name type="scientific">Nocardioides aquaticus</name>
    <dbReference type="NCBI Taxonomy" id="160826"/>
    <lineage>
        <taxon>Bacteria</taxon>
        <taxon>Bacillati</taxon>
        <taxon>Actinomycetota</taxon>
        <taxon>Actinomycetes</taxon>
        <taxon>Propionibacteriales</taxon>
        <taxon>Nocardioidaceae</taxon>
        <taxon>Nocardioides</taxon>
    </lineage>
</organism>
<feature type="chain" id="PRO_5046484535" description="DUF3558 domain-containing protein" evidence="2">
    <location>
        <begin position="33"/>
        <end position="219"/>
    </location>
</feature>
<proteinExistence type="predicted"/>
<evidence type="ECO:0000256" key="1">
    <source>
        <dbReference type="SAM" id="MobiDB-lite"/>
    </source>
</evidence>
<evidence type="ECO:0000313" key="4">
    <source>
        <dbReference type="Proteomes" id="UP000679307"/>
    </source>
</evidence>
<feature type="region of interest" description="Disordered" evidence="1">
    <location>
        <begin position="54"/>
        <end position="83"/>
    </location>
</feature>
<dbReference type="RefSeq" id="WP_214058550.1">
    <property type="nucleotide sequence ID" value="NZ_BAAAHS010000129.1"/>
</dbReference>
<keyword evidence="2" id="KW-0732">Signal</keyword>
<accession>A0ABX8EKB7</accession>
<evidence type="ECO:0000313" key="3">
    <source>
        <dbReference type="EMBL" id="QVT79053.1"/>
    </source>
</evidence>
<name>A0ABX8EKB7_9ACTN</name>
<feature type="signal peptide" evidence="2">
    <location>
        <begin position="1"/>
        <end position="32"/>
    </location>
</feature>
<evidence type="ECO:0008006" key="5">
    <source>
        <dbReference type="Google" id="ProtNLM"/>
    </source>
</evidence>
<evidence type="ECO:0000256" key="2">
    <source>
        <dbReference type="SAM" id="SignalP"/>
    </source>
</evidence>
<keyword evidence="4" id="KW-1185">Reference proteome</keyword>
<protein>
    <recommendedName>
        <fullName evidence="5">DUF3558 domain-containing protein</fullName>
    </recommendedName>
</protein>
<dbReference type="EMBL" id="CP075371">
    <property type="protein sequence ID" value="QVT79053.1"/>
    <property type="molecule type" value="Genomic_DNA"/>
</dbReference>
<reference evidence="3 4" key="1">
    <citation type="submission" date="2021-05" db="EMBL/GenBank/DDBJ databases">
        <title>Complete genome of Nocardioides aquaticus KCTC 9944T isolated from meromictic and hypersaline Ekho Lake, Antarctica.</title>
        <authorList>
            <person name="Hwang K."/>
            <person name="Kim K.M."/>
            <person name="Choe H."/>
        </authorList>
    </citation>
    <scope>NUCLEOTIDE SEQUENCE [LARGE SCALE GENOMIC DNA]</scope>
    <source>
        <strain evidence="3 4">KCTC 9944</strain>
    </source>
</reference>
<gene>
    <name evidence="3" type="ORF">ENKNEFLB_01433</name>
</gene>
<dbReference type="Proteomes" id="UP000679307">
    <property type="component" value="Chromosome"/>
</dbReference>
<sequence length="219" mass="22109">MRHPPTHLAAPAVLTAALLALTACGTSDQDSATDPGGTTTDLARTDPAVDELAAQDGPCPGRLPGGGDAFGGTDPAPSAPDLATPDRAWVCTYVLRSGPAAGPDGPAWTRQTRPQQVVDDRLPGLATSLDELAPADPGRLCTKDLGPRYLLVLADDGDAGTDLTGVVVDGYGCRDVRLTDDPSTTPAGEASTPGVVPGVLSAPDALVRLLTSGGLTRGR</sequence>